<evidence type="ECO:0000313" key="3">
    <source>
        <dbReference type="Proteomes" id="UP001232148"/>
    </source>
</evidence>
<dbReference type="Proteomes" id="UP001232148">
    <property type="component" value="Unassembled WGS sequence"/>
</dbReference>
<dbReference type="PANTHER" id="PTHR38846">
    <property type="entry name" value="C3H1-TYPE DOMAIN-CONTAINING PROTEIN"/>
    <property type="match status" value="1"/>
</dbReference>
<keyword evidence="3" id="KW-1185">Reference proteome</keyword>
<evidence type="ECO:0000256" key="1">
    <source>
        <dbReference type="SAM" id="MobiDB-lite"/>
    </source>
</evidence>
<feature type="compositionally biased region" description="Acidic residues" evidence="1">
    <location>
        <begin position="46"/>
        <end position="57"/>
    </location>
</feature>
<gene>
    <name evidence="2" type="ORF">LX32DRAFT_656849</name>
</gene>
<proteinExistence type="predicted"/>
<name>A0AAD9LWS9_9PEZI</name>
<dbReference type="PANTHER" id="PTHR38846:SF1">
    <property type="entry name" value="C3H1-TYPE DOMAIN-CONTAINING PROTEIN"/>
    <property type="match status" value="1"/>
</dbReference>
<feature type="compositionally biased region" description="Low complexity" evidence="1">
    <location>
        <begin position="155"/>
        <end position="178"/>
    </location>
</feature>
<organism evidence="2 3">
    <name type="scientific">Colletotrichum zoysiae</name>
    <dbReference type="NCBI Taxonomy" id="1216348"/>
    <lineage>
        <taxon>Eukaryota</taxon>
        <taxon>Fungi</taxon>
        <taxon>Dikarya</taxon>
        <taxon>Ascomycota</taxon>
        <taxon>Pezizomycotina</taxon>
        <taxon>Sordariomycetes</taxon>
        <taxon>Hypocreomycetidae</taxon>
        <taxon>Glomerellales</taxon>
        <taxon>Glomerellaceae</taxon>
        <taxon>Colletotrichum</taxon>
        <taxon>Colletotrichum graminicola species complex</taxon>
    </lineage>
</organism>
<feature type="region of interest" description="Disordered" evidence="1">
    <location>
        <begin position="1"/>
        <end position="186"/>
    </location>
</feature>
<feature type="compositionally biased region" description="Basic and acidic residues" evidence="1">
    <location>
        <begin position="1"/>
        <end position="10"/>
    </location>
</feature>
<dbReference type="AlphaFoldDB" id="A0AAD9LWS9"/>
<comment type="caution">
    <text evidence="2">The sequence shown here is derived from an EMBL/GenBank/DDBJ whole genome shotgun (WGS) entry which is preliminary data.</text>
</comment>
<feature type="compositionally biased region" description="Basic and acidic residues" evidence="1">
    <location>
        <begin position="58"/>
        <end position="74"/>
    </location>
</feature>
<feature type="compositionally biased region" description="Basic and acidic residues" evidence="1">
    <location>
        <begin position="22"/>
        <end position="45"/>
    </location>
</feature>
<accession>A0AAD9LWS9</accession>
<dbReference type="EMBL" id="MU842994">
    <property type="protein sequence ID" value="KAK2023592.1"/>
    <property type="molecule type" value="Genomic_DNA"/>
</dbReference>
<protein>
    <submittedName>
        <fullName evidence="2">Uncharacterized protein</fullName>
    </submittedName>
</protein>
<evidence type="ECO:0000313" key="2">
    <source>
        <dbReference type="EMBL" id="KAK2023592.1"/>
    </source>
</evidence>
<reference evidence="2" key="1">
    <citation type="submission" date="2021-06" db="EMBL/GenBank/DDBJ databases">
        <title>Comparative genomics, transcriptomics and evolutionary studies reveal genomic signatures of adaptation to plant cell wall in hemibiotrophic fungi.</title>
        <authorList>
            <consortium name="DOE Joint Genome Institute"/>
            <person name="Baroncelli R."/>
            <person name="Diaz J.F."/>
            <person name="Benocci T."/>
            <person name="Peng M."/>
            <person name="Battaglia E."/>
            <person name="Haridas S."/>
            <person name="Andreopoulos W."/>
            <person name="Labutti K."/>
            <person name="Pangilinan J."/>
            <person name="Floch G.L."/>
            <person name="Makela M.R."/>
            <person name="Henrissat B."/>
            <person name="Grigoriev I.V."/>
            <person name="Crouch J.A."/>
            <person name="De Vries R.P."/>
            <person name="Sukno S.A."/>
            <person name="Thon M.R."/>
        </authorList>
    </citation>
    <scope>NUCLEOTIDE SEQUENCE</scope>
    <source>
        <strain evidence="2">MAFF235873</strain>
    </source>
</reference>
<sequence>MALNRGDRGPKPSGAQAGANAEEDKQRGGQEPKEKDDVVVKMEKLDIDDDDDDDDDDYVHVKQEDLEPEGKSTEDIAAVPKAEDKGGAPLNATTKKNKKKHTPAAKTKSEAAPAVQIKSETAMLPDTVTSVAPKAEEKGGAPLNAAKKTKKKKPTPAAKTKSEAAAAATTPAPAPASKTKAKTKKEKRAEAEEDFLAEWEQYLGKRELADWQRLCDDLGLPGNLPSKTQCRKALETVHVNIRQFLKAKPKGEGGKVRFFENVRELAEYTRETRQRVPINEIPKKDPLRKLLREIGKYL</sequence>